<evidence type="ECO:0000313" key="2">
    <source>
        <dbReference type="Proteomes" id="UP000324222"/>
    </source>
</evidence>
<gene>
    <name evidence="1" type="ORF">E2C01_086700</name>
</gene>
<organism evidence="1 2">
    <name type="scientific">Portunus trituberculatus</name>
    <name type="common">Swimming crab</name>
    <name type="synonym">Neptunus trituberculatus</name>
    <dbReference type="NCBI Taxonomy" id="210409"/>
    <lineage>
        <taxon>Eukaryota</taxon>
        <taxon>Metazoa</taxon>
        <taxon>Ecdysozoa</taxon>
        <taxon>Arthropoda</taxon>
        <taxon>Crustacea</taxon>
        <taxon>Multicrustacea</taxon>
        <taxon>Malacostraca</taxon>
        <taxon>Eumalacostraca</taxon>
        <taxon>Eucarida</taxon>
        <taxon>Decapoda</taxon>
        <taxon>Pleocyemata</taxon>
        <taxon>Brachyura</taxon>
        <taxon>Eubrachyura</taxon>
        <taxon>Portunoidea</taxon>
        <taxon>Portunidae</taxon>
        <taxon>Portuninae</taxon>
        <taxon>Portunus</taxon>
    </lineage>
</organism>
<sequence>MTSRSFPRDVTFPRLVYTQSRVLFVNCIVPPAVSSGVLECVCVRVVFSVQENQSICVALTEGVLLDVLWRVYQVTVL</sequence>
<protein>
    <submittedName>
        <fullName evidence="1">Uncharacterized protein</fullName>
    </submittedName>
</protein>
<dbReference type="EMBL" id="VSRR010088540">
    <property type="protein sequence ID" value="MPC91648.1"/>
    <property type="molecule type" value="Genomic_DNA"/>
</dbReference>
<dbReference type="AlphaFoldDB" id="A0A5B7JFC3"/>
<dbReference type="Proteomes" id="UP000324222">
    <property type="component" value="Unassembled WGS sequence"/>
</dbReference>
<evidence type="ECO:0000313" key="1">
    <source>
        <dbReference type="EMBL" id="MPC91648.1"/>
    </source>
</evidence>
<comment type="caution">
    <text evidence="1">The sequence shown here is derived from an EMBL/GenBank/DDBJ whole genome shotgun (WGS) entry which is preliminary data.</text>
</comment>
<accession>A0A5B7JFC3</accession>
<proteinExistence type="predicted"/>
<keyword evidence="2" id="KW-1185">Reference proteome</keyword>
<name>A0A5B7JFC3_PORTR</name>
<reference evidence="1 2" key="1">
    <citation type="submission" date="2019-05" db="EMBL/GenBank/DDBJ databases">
        <title>Another draft genome of Portunus trituberculatus and its Hox gene families provides insights of decapod evolution.</title>
        <authorList>
            <person name="Jeong J.-H."/>
            <person name="Song I."/>
            <person name="Kim S."/>
            <person name="Choi T."/>
            <person name="Kim D."/>
            <person name="Ryu S."/>
            <person name="Kim W."/>
        </authorList>
    </citation>
    <scope>NUCLEOTIDE SEQUENCE [LARGE SCALE GENOMIC DNA]</scope>
    <source>
        <tissue evidence="1">Muscle</tissue>
    </source>
</reference>